<dbReference type="PROSITE" id="PS50922">
    <property type="entry name" value="TLC"/>
    <property type="match status" value="1"/>
</dbReference>
<sequence length="147" mass="17046">MEEYLRVVDPRPHRWTLVRSPDVLPPDMLEDLYTYKSASAFALSAFSTAYFFYDFIDIIFGIGFITHWEVCIHHIPVCIGMLYNVMCAGYIGYHAMVLSLEVNSVFLHIRKIMHMTQAYGPHSWQYRLNALLNLVTFAISASERWCG</sequence>
<dbReference type="InterPro" id="IPR050846">
    <property type="entry name" value="TLCD"/>
</dbReference>
<keyword evidence="4 5" id="KW-0472">Membrane</keyword>
<evidence type="ECO:0000256" key="3">
    <source>
        <dbReference type="ARBA" id="ARBA00022989"/>
    </source>
</evidence>
<evidence type="ECO:0000313" key="9">
    <source>
        <dbReference type="RefSeq" id="XP_014676220.1"/>
    </source>
</evidence>
<proteinExistence type="predicted"/>
<name>A0ABM1EVJ9_PRICU</name>
<organism evidence="8 9">
    <name type="scientific">Priapulus caudatus</name>
    <name type="common">Priapulid worm</name>
    <dbReference type="NCBI Taxonomy" id="37621"/>
    <lineage>
        <taxon>Eukaryota</taxon>
        <taxon>Metazoa</taxon>
        <taxon>Ecdysozoa</taxon>
        <taxon>Scalidophora</taxon>
        <taxon>Priapulida</taxon>
        <taxon>Priapulimorpha</taxon>
        <taxon>Priapulimorphida</taxon>
        <taxon>Priapulidae</taxon>
        <taxon>Priapulus</taxon>
    </lineage>
</organism>
<dbReference type="PANTHER" id="PTHR13439">
    <property type="entry name" value="CT120 PROTEIN"/>
    <property type="match status" value="1"/>
</dbReference>
<dbReference type="Pfam" id="PF03798">
    <property type="entry name" value="TRAM_LAG1_CLN8"/>
    <property type="match status" value="1"/>
</dbReference>
<gene>
    <name evidence="9" type="primary">LOC106816176</name>
</gene>
<comment type="subcellular location">
    <subcellularLocation>
        <location evidence="1">Membrane</location>
        <topology evidence="1">Multi-pass membrane protein</topology>
    </subcellularLocation>
</comment>
<keyword evidence="8" id="KW-1185">Reference proteome</keyword>
<dbReference type="Proteomes" id="UP000695022">
    <property type="component" value="Unplaced"/>
</dbReference>
<reference evidence="9" key="1">
    <citation type="submission" date="2025-08" db="UniProtKB">
        <authorList>
            <consortium name="RefSeq"/>
        </authorList>
    </citation>
    <scope>IDENTIFICATION</scope>
</reference>
<feature type="transmembrane region" description="Helical" evidence="6">
    <location>
        <begin position="91"/>
        <end position="109"/>
    </location>
</feature>
<evidence type="ECO:0000256" key="4">
    <source>
        <dbReference type="ARBA" id="ARBA00023136"/>
    </source>
</evidence>
<accession>A0ABM1EVJ9</accession>
<protein>
    <submittedName>
        <fullName evidence="9">TLC domain-containing protein 2-like</fullName>
    </submittedName>
</protein>
<evidence type="ECO:0000313" key="8">
    <source>
        <dbReference type="Proteomes" id="UP000695022"/>
    </source>
</evidence>
<evidence type="ECO:0000256" key="1">
    <source>
        <dbReference type="ARBA" id="ARBA00004141"/>
    </source>
</evidence>
<evidence type="ECO:0000256" key="2">
    <source>
        <dbReference type="ARBA" id="ARBA00022692"/>
    </source>
</evidence>
<keyword evidence="2 5" id="KW-0812">Transmembrane</keyword>
<dbReference type="RefSeq" id="XP_014676220.1">
    <property type="nucleotide sequence ID" value="XM_014820734.1"/>
</dbReference>
<evidence type="ECO:0000256" key="6">
    <source>
        <dbReference type="SAM" id="Phobius"/>
    </source>
</evidence>
<dbReference type="PANTHER" id="PTHR13439:SF4">
    <property type="entry name" value="TLC DOMAIN-CONTAINING PROTEIN"/>
    <property type="match status" value="1"/>
</dbReference>
<keyword evidence="3 6" id="KW-1133">Transmembrane helix</keyword>
<evidence type="ECO:0000259" key="7">
    <source>
        <dbReference type="PROSITE" id="PS50922"/>
    </source>
</evidence>
<dbReference type="InterPro" id="IPR006634">
    <property type="entry name" value="TLC-dom"/>
</dbReference>
<dbReference type="GeneID" id="106816176"/>
<feature type="domain" description="TLC" evidence="7">
    <location>
        <begin position="1"/>
        <end position="147"/>
    </location>
</feature>
<evidence type="ECO:0000256" key="5">
    <source>
        <dbReference type="PROSITE-ProRule" id="PRU00205"/>
    </source>
</evidence>